<evidence type="ECO:0000256" key="6">
    <source>
        <dbReference type="ARBA" id="ARBA00022723"/>
    </source>
</evidence>
<evidence type="ECO:0000256" key="5">
    <source>
        <dbReference type="ARBA" id="ARBA00022679"/>
    </source>
</evidence>
<keyword evidence="7" id="KW-0663">Pyridoxal phosphate</keyword>
<comment type="cofactor">
    <cofactor evidence="1 11">
        <name>pyridoxal 5'-phosphate</name>
        <dbReference type="ChEBI" id="CHEBI:597326"/>
    </cofactor>
</comment>
<dbReference type="InterPro" id="IPR015421">
    <property type="entry name" value="PyrdxlP-dep_Trfase_major"/>
</dbReference>
<evidence type="ECO:0000256" key="4">
    <source>
        <dbReference type="ARBA" id="ARBA00012239"/>
    </source>
</evidence>
<dbReference type="Proteomes" id="UP000608754">
    <property type="component" value="Unassembled WGS sequence"/>
</dbReference>
<dbReference type="PANTHER" id="PTHR11601">
    <property type="entry name" value="CYSTEINE DESULFURYLASE FAMILY MEMBER"/>
    <property type="match status" value="1"/>
</dbReference>
<evidence type="ECO:0000256" key="2">
    <source>
        <dbReference type="ARBA" id="ARBA00003120"/>
    </source>
</evidence>
<dbReference type="InterPro" id="IPR020578">
    <property type="entry name" value="Aminotrans_V_PyrdxlP_BS"/>
</dbReference>
<dbReference type="GO" id="GO:0051536">
    <property type="term" value="F:iron-sulfur cluster binding"/>
    <property type="evidence" value="ECO:0007669"/>
    <property type="project" value="UniProtKB-KW"/>
</dbReference>
<evidence type="ECO:0000313" key="13">
    <source>
        <dbReference type="EMBL" id="MBF0598183.1"/>
    </source>
</evidence>
<dbReference type="PIRSF" id="PIRSF005572">
    <property type="entry name" value="NifS"/>
    <property type="match status" value="1"/>
</dbReference>
<comment type="similarity">
    <text evidence="3">Belongs to the class-V pyridoxal-phosphate-dependent aminotransferase family. NifS/IscS subfamily.</text>
</comment>
<dbReference type="GO" id="GO:0031071">
    <property type="term" value="F:cysteine desulfurase activity"/>
    <property type="evidence" value="ECO:0007669"/>
    <property type="project" value="UniProtKB-EC"/>
</dbReference>
<dbReference type="EMBL" id="JADGIK010000010">
    <property type="protein sequence ID" value="MBF0598183.1"/>
    <property type="molecule type" value="Genomic_DNA"/>
</dbReference>
<feature type="domain" description="Aminotransferase class V" evidence="12">
    <location>
        <begin position="2"/>
        <end position="304"/>
    </location>
</feature>
<accession>A0A8J7FSQ3</accession>
<evidence type="ECO:0000256" key="1">
    <source>
        <dbReference type="ARBA" id="ARBA00001933"/>
    </source>
</evidence>
<dbReference type="PROSITE" id="PS00595">
    <property type="entry name" value="AA_TRANSFER_CLASS_5"/>
    <property type="match status" value="1"/>
</dbReference>
<dbReference type="FunFam" id="3.40.640.10:FF:000084">
    <property type="entry name" value="IscS-like cysteine desulfurase"/>
    <property type="match status" value="1"/>
</dbReference>
<sequence length="322" mass="36103">MIYLDNASTTRVNEEVLNEMMPYFNQYYFNASSNHLDGLKTKKVIENARKLCAEIIQAESSEIIFTSGATESINYALKGFYEENFERGNHLITCKTEHKAVLKTCEYLETKGIEVTYLDVDSNGLIDLNELENSITPETALIAIMYANNETGVIQDIQLIGDIAKKHNLSFFCDATQAIGKVDIDVNELNIDMLCMSAHKINGPKGIGFLYVKNGLMLTPLIHGGSQENDNRGGTYNTPLIIGLGKACELAKRYIDKTAKVYKEIWETVLKFIEKTNNILIVGDLNQRLFNIINLKINNLDASVFVESSIEDENNIFSLKTA</sequence>
<reference evidence="13" key="1">
    <citation type="submission" date="2020-10" db="EMBL/GenBank/DDBJ databases">
        <authorList>
            <person name="Lu T."/>
            <person name="Wang Q."/>
            <person name="Han X."/>
        </authorList>
    </citation>
    <scope>NUCLEOTIDE SEQUENCE</scope>
    <source>
        <strain evidence="13">WQ 117</strain>
    </source>
</reference>
<evidence type="ECO:0000259" key="12">
    <source>
        <dbReference type="Pfam" id="PF00266"/>
    </source>
</evidence>
<dbReference type="Gene3D" id="3.40.640.10">
    <property type="entry name" value="Type I PLP-dependent aspartate aminotransferase-like (Major domain)"/>
    <property type="match status" value="1"/>
</dbReference>
<evidence type="ECO:0000313" key="14">
    <source>
        <dbReference type="Proteomes" id="UP000608754"/>
    </source>
</evidence>
<comment type="caution">
    <text evidence="13">The sequence shown here is derived from an EMBL/GenBank/DDBJ whole genome shotgun (WGS) entry which is preliminary data.</text>
</comment>
<dbReference type="InterPro" id="IPR018247">
    <property type="entry name" value="EF_Hand_1_Ca_BS"/>
</dbReference>
<keyword evidence="9" id="KW-0411">Iron-sulfur</keyword>
<organism evidence="13 14">
    <name type="scientific">Faecalibacter rhinopitheci</name>
    <dbReference type="NCBI Taxonomy" id="2779678"/>
    <lineage>
        <taxon>Bacteria</taxon>
        <taxon>Pseudomonadati</taxon>
        <taxon>Bacteroidota</taxon>
        <taxon>Flavobacteriia</taxon>
        <taxon>Flavobacteriales</taxon>
        <taxon>Weeksellaceae</taxon>
        <taxon>Faecalibacter</taxon>
    </lineage>
</organism>
<keyword evidence="5" id="KW-0808">Transferase</keyword>
<dbReference type="InterPro" id="IPR000192">
    <property type="entry name" value="Aminotrans_V_dom"/>
</dbReference>
<name>A0A8J7FSQ3_9FLAO</name>
<dbReference type="InterPro" id="IPR016454">
    <property type="entry name" value="Cysteine_dSase"/>
</dbReference>
<evidence type="ECO:0000256" key="7">
    <source>
        <dbReference type="ARBA" id="ARBA00022898"/>
    </source>
</evidence>
<protein>
    <recommendedName>
        <fullName evidence="4">cysteine desulfurase</fullName>
        <ecNumber evidence="4">2.8.1.7</ecNumber>
    </recommendedName>
</protein>
<dbReference type="AlphaFoldDB" id="A0A8J7FSQ3"/>
<dbReference type="InterPro" id="IPR015422">
    <property type="entry name" value="PyrdxlP-dep_Trfase_small"/>
</dbReference>
<comment type="function">
    <text evidence="2">Catalyzes the removal of elemental sulfur atoms from cysteine to produce alanine. Seems to participate in the biosynthesis of the nitrogenase metalloclusters by providing the inorganic sulfur required for the Fe-S core formation.</text>
</comment>
<evidence type="ECO:0000256" key="8">
    <source>
        <dbReference type="ARBA" id="ARBA00023004"/>
    </source>
</evidence>
<evidence type="ECO:0000256" key="3">
    <source>
        <dbReference type="ARBA" id="ARBA00006490"/>
    </source>
</evidence>
<dbReference type="Gene3D" id="3.90.1150.10">
    <property type="entry name" value="Aspartate Aminotransferase, domain 1"/>
    <property type="match status" value="1"/>
</dbReference>
<dbReference type="RefSeq" id="WP_194183730.1">
    <property type="nucleotide sequence ID" value="NZ_JADGIK010000010.1"/>
</dbReference>
<dbReference type="EC" id="2.8.1.7" evidence="4"/>
<dbReference type="SUPFAM" id="SSF53383">
    <property type="entry name" value="PLP-dependent transferases"/>
    <property type="match status" value="1"/>
</dbReference>
<evidence type="ECO:0000256" key="9">
    <source>
        <dbReference type="ARBA" id="ARBA00023014"/>
    </source>
</evidence>
<evidence type="ECO:0000256" key="10">
    <source>
        <dbReference type="ARBA" id="ARBA00050776"/>
    </source>
</evidence>
<dbReference type="GO" id="GO:0046872">
    <property type="term" value="F:metal ion binding"/>
    <property type="evidence" value="ECO:0007669"/>
    <property type="project" value="UniProtKB-KW"/>
</dbReference>
<evidence type="ECO:0000256" key="11">
    <source>
        <dbReference type="RuleBase" id="RU004504"/>
    </source>
</evidence>
<dbReference type="Pfam" id="PF00266">
    <property type="entry name" value="Aminotran_5"/>
    <property type="match status" value="1"/>
</dbReference>
<comment type="catalytic activity">
    <reaction evidence="10">
        <text>(sulfur carrier)-H + L-cysteine = (sulfur carrier)-SH + L-alanine</text>
        <dbReference type="Rhea" id="RHEA:43892"/>
        <dbReference type="Rhea" id="RHEA-COMP:14737"/>
        <dbReference type="Rhea" id="RHEA-COMP:14739"/>
        <dbReference type="ChEBI" id="CHEBI:29917"/>
        <dbReference type="ChEBI" id="CHEBI:35235"/>
        <dbReference type="ChEBI" id="CHEBI:57972"/>
        <dbReference type="ChEBI" id="CHEBI:64428"/>
        <dbReference type="EC" id="2.8.1.7"/>
    </reaction>
</comment>
<gene>
    <name evidence="13" type="ORF">IM532_12165</name>
</gene>
<dbReference type="PANTHER" id="PTHR11601:SF34">
    <property type="entry name" value="CYSTEINE DESULFURASE"/>
    <property type="match status" value="1"/>
</dbReference>
<keyword evidence="6" id="KW-0479">Metal-binding</keyword>
<dbReference type="PROSITE" id="PS00018">
    <property type="entry name" value="EF_HAND_1"/>
    <property type="match status" value="1"/>
</dbReference>
<keyword evidence="14" id="KW-1185">Reference proteome</keyword>
<dbReference type="InterPro" id="IPR015424">
    <property type="entry name" value="PyrdxlP-dep_Trfase"/>
</dbReference>
<keyword evidence="8" id="KW-0408">Iron</keyword>
<proteinExistence type="inferred from homology"/>